<feature type="domain" description="Glucosamine inositolphosphorylceramide transferase 1 N-terminal" evidence="3">
    <location>
        <begin position="71"/>
        <end position="333"/>
    </location>
</feature>
<keyword evidence="1" id="KW-0119">Carbohydrate metabolism</keyword>
<dbReference type="OrthoDB" id="203438at2157"/>
<evidence type="ECO:0000256" key="1">
    <source>
        <dbReference type="ARBA" id="ARBA00023277"/>
    </source>
</evidence>
<reference evidence="5" key="1">
    <citation type="submission" date="2016-10" db="EMBL/GenBank/DDBJ databases">
        <authorList>
            <person name="Varghese N."/>
        </authorList>
    </citation>
    <scope>NUCLEOTIDE SEQUENCE [LARGE SCALE GENOMIC DNA]</scope>
    <source>
        <strain evidence="5">CGMCC 1.12284</strain>
    </source>
</reference>
<dbReference type="InterPro" id="IPR052176">
    <property type="entry name" value="Glycosyl_Hydrlase_43_Enz"/>
</dbReference>
<dbReference type="RefSeq" id="WP_049991007.1">
    <property type="nucleotide sequence ID" value="NZ_FOIS01000001.1"/>
</dbReference>
<dbReference type="STRING" id="1202768.SAMN05216285_0196"/>
<evidence type="ECO:0000313" key="4">
    <source>
        <dbReference type="EMBL" id="SEV81157.1"/>
    </source>
</evidence>
<accession>A0A1I0LZN4</accession>
<dbReference type="eggNOG" id="arCOG10642">
    <property type="taxonomic scope" value="Archaea"/>
</dbReference>
<dbReference type="Pfam" id="PF24793">
    <property type="entry name" value="GINT1_N"/>
    <property type="match status" value="1"/>
</dbReference>
<dbReference type="PANTHER" id="PTHR43772:SF2">
    <property type="entry name" value="PUTATIVE (AFU_ORTHOLOGUE AFUA_2G04480)-RELATED"/>
    <property type="match status" value="1"/>
</dbReference>
<protein>
    <recommendedName>
        <fullName evidence="3">Glucosamine inositolphosphorylceramide transferase 1 N-terminal domain-containing protein</fullName>
    </recommendedName>
</protein>
<proteinExistence type="predicted"/>
<dbReference type="AlphaFoldDB" id="A0A1I0LZN4"/>
<keyword evidence="5" id="KW-1185">Reference proteome</keyword>
<dbReference type="EMBL" id="FOIS01000001">
    <property type="protein sequence ID" value="SEV81157.1"/>
    <property type="molecule type" value="Genomic_DNA"/>
</dbReference>
<name>A0A1I0LZN4_9EURY</name>
<dbReference type="PANTHER" id="PTHR43772">
    <property type="entry name" value="ENDO-1,4-BETA-XYLANASE"/>
    <property type="match status" value="1"/>
</dbReference>
<evidence type="ECO:0000256" key="2">
    <source>
        <dbReference type="SAM" id="MobiDB-lite"/>
    </source>
</evidence>
<feature type="compositionally biased region" description="Low complexity" evidence="2">
    <location>
        <begin position="41"/>
        <end position="51"/>
    </location>
</feature>
<dbReference type="Gene3D" id="2.115.10.20">
    <property type="entry name" value="Glycosyl hydrolase domain, family 43"/>
    <property type="match status" value="1"/>
</dbReference>
<dbReference type="SUPFAM" id="SSF75005">
    <property type="entry name" value="Arabinanase/levansucrase/invertase"/>
    <property type="match status" value="1"/>
</dbReference>
<dbReference type="InterPro" id="IPR023296">
    <property type="entry name" value="Glyco_hydro_beta-prop_sf"/>
</dbReference>
<feature type="region of interest" description="Disordered" evidence="2">
    <location>
        <begin position="27"/>
        <end position="70"/>
    </location>
</feature>
<dbReference type="InterPro" id="IPR056442">
    <property type="entry name" value="GINT1_N"/>
</dbReference>
<organism evidence="4 5">
    <name type="scientific">Natrinema salifodinae</name>
    <dbReference type="NCBI Taxonomy" id="1202768"/>
    <lineage>
        <taxon>Archaea</taxon>
        <taxon>Methanobacteriati</taxon>
        <taxon>Methanobacteriota</taxon>
        <taxon>Stenosarchaea group</taxon>
        <taxon>Halobacteria</taxon>
        <taxon>Halobacteriales</taxon>
        <taxon>Natrialbaceae</taxon>
        <taxon>Natrinema</taxon>
    </lineage>
</organism>
<evidence type="ECO:0000259" key="3">
    <source>
        <dbReference type="Pfam" id="PF24793"/>
    </source>
</evidence>
<sequence length="353" mass="39572">MSSRRALFRRDSVVHDLRWKAGEVVTRGRRSARTDPASAATTTGETTGTTIPPTPRDFPHEPLSPRPVRGVNNPVLTADALSGRGGATFVADPFCFVDDGTWHLFFEIFTMHRDPPAVIGHAGSRDAGATWSVSDAVLRTDTHLAFPYVFEWEGSYYMLPDRWDHVDGEPRDIKLYQASRFPDSWTEVATLVSPTHRLNDVVAVRYDDRWWAIGGDGRNLYAYYSDELAADDWTPHADNPVVADRPSGARPGGRPIVGRDRILLYLQDCAASYGSQLRAFEVTRLTPERYADREHPRSPVLTPEDDLIGWNAGKMHHLDAVYVDGEWRCLVDGNIGLQRVFGNQHWSIGLFEA</sequence>
<dbReference type="Proteomes" id="UP000183275">
    <property type="component" value="Unassembled WGS sequence"/>
</dbReference>
<gene>
    <name evidence="4" type="ORF">SAMN05216285_0196</name>
</gene>
<evidence type="ECO:0000313" key="5">
    <source>
        <dbReference type="Proteomes" id="UP000183275"/>
    </source>
</evidence>